<keyword evidence="4" id="KW-1185">Reference proteome</keyword>
<proteinExistence type="predicted"/>
<dbReference type="Proteomes" id="UP000017840">
    <property type="component" value="Unassembled WGS sequence"/>
</dbReference>
<feature type="domain" description="Amphi-Trp" evidence="2">
    <location>
        <begin position="1"/>
        <end position="86"/>
    </location>
</feature>
<dbReference type="eggNOG" id="arCOG04789">
    <property type="taxonomic scope" value="Archaea"/>
</dbReference>
<dbReference type="NCBIfam" id="TIGR04354">
    <property type="entry name" value="amphi-Trp"/>
    <property type="match status" value="1"/>
</dbReference>
<dbReference type="OrthoDB" id="194858at2157"/>
<reference evidence="3 4" key="1">
    <citation type="journal article" date="2013" name="Genome Announc.">
        <title>Draft Genome Sequence of 'Candidatus Halobonum tyrrellensis' Strain G22, Isolated from the Hypersaline Waters of Lake Tyrrell, Australia.</title>
        <authorList>
            <person name="Ugalde J.A."/>
            <person name="Narasingarao P."/>
            <person name="Kuo S."/>
            <person name="Podell S."/>
            <person name="Allen E.E."/>
        </authorList>
    </citation>
    <scope>NUCLEOTIDE SEQUENCE [LARGE SCALE GENOMIC DNA]</scope>
    <source>
        <strain evidence="3 4">G22</strain>
    </source>
</reference>
<comment type="caution">
    <text evidence="3">The sequence shown here is derived from an EMBL/GenBank/DDBJ whole genome shotgun (WGS) entry which is preliminary data.</text>
</comment>
<evidence type="ECO:0000259" key="2">
    <source>
        <dbReference type="Pfam" id="PF20068"/>
    </source>
</evidence>
<dbReference type="AlphaFoldDB" id="V4GTP0"/>
<protein>
    <recommendedName>
        <fullName evidence="2">Amphi-Trp domain-containing protein</fullName>
    </recommendedName>
</protein>
<name>V4GTP0_9EURY</name>
<evidence type="ECO:0000313" key="4">
    <source>
        <dbReference type="Proteomes" id="UP000017840"/>
    </source>
</evidence>
<dbReference type="EMBL" id="ASGZ01000028">
    <property type="protein sequence ID" value="ESP88481.1"/>
    <property type="molecule type" value="Genomic_DNA"/>
</dbReference>
<sequence>MPEEIPFSTESNRSRADVAALVGDVANSLDDDGELTLAGGGDSPTLAVPPAAEFEVTAERETGDGAPELGVEFELEWDEATDGAGGSDEVRVE</sequence>
<evidence type="ECO:0000313" key="3">
    <source>
        <dbReference type="EMBL" id="ESP88481.1"/>
    </source>
</evidence>
<dbReference type="RefSeq" id="WP_023394280.1">
    <property type="nucleotide sequence ID" value="NZ_ASGZ01000028.1"/>
</dbReference>
<dbReference type="InterPro" id="IPR027598">
    <property type="entry name" value="Amphi-Trp_dom"/>
</dbReference>
<dbReference type="Pfam" id="PF20068">
    <property type="entry name" value="Amphi-Trp"/>
    <property type="match status" value="1"/>
</dbReference>
<feature type="region of interest" description="Disordered" evidence="1">
    <location>
        <begin position="29"/>
        <end position="48"/>
    </location>
</feature>
<accession>V4GTP0</accession>
<evidence type="ECO:0000256" key="1">
    <source>
        <dbReference type="SAM" id="MobiDB-lite"/>
    </source>
</evidence>
<gene>
    <name evidence="3" type="ORF">K933_08477</name>
</gene>
<organism evidence="3 4">
    <name type="scientific">Candidatus Halobonum tyrrellensis G22</name>
    <dbReference type="NCBI Taxonomy" id="1324957"/>
    <lineage>
        <taxon>Archaea</taxon>
        <taxon>Methanobacteriati</taxon>
        <taxon>Methanobacteriota</taxon>
        <taxon>Stenosarchaea group</taxon>
        <taxon>Halobacteria</taxon>
        <taxon>Halobacteriales</taxon>
        <taxon>Haloferacaceae</taxon>
        <taxon>Candidatus Halobonum</taxon>
    </lineage>
</organism>